<keyword evidence="3" id="KW-1185">Reference proteome</keyword>
<evidence type="ECO:0000313" key="3">
    <source>
        <dbReference type="Proteomes" id="UP000076407"/>
    </source>
</evidence>
<name>A0A182XTM2_ANOQN</name>
<feature type="transmembrane region" description="Helical" evidence="1">
    <location>
        <begin position="69"/>
        <end position="87"/>
    </location>
</feature>
<organism evidence="2 3">
    <name type="scientific">Anopheles quadriannulatus</name>
    <name type="common">Mosquito</name>
    <dbReference type="NCBI Taxonomy" id="34691"/>
    <lineage>
        <taxon>Eukaryota</taxon>
        <taxon>Metazoa</taxon>
        <taxon>Ecdysozoa</taxon>
        <taxon>Arthropoda</taxon>
        <taxon>Hexapoda</taxon>
        <taxon>Insecta</taxon>
        <taxon>Pterygota</taxon>
        <taxon>Neoptera</taxon>
        <taxon>Endopterygota</taxon>
        <taxon>Diptera</taxon>
        <taxon>Nematocera</taxon>
        <taxon>Culicoidea</taxon>
        <taxon>Culicidae</taxon>
        <taxon>Anophelinae</taxon>
        <taxon>Anopheles</taxon>
    </lineage>
</organism>
<dbReference type="Proteomes" id="UP000076407">
    <property type="component" value="Unassembled WGS sequence"/>
</dbReference>
<keyword evidence="1" id="KW-1133">Transmembrane helix</keyword>
<dbReference type="VEuPathDB" id="VectorBase:AQUA015158"/>
<sequence length="93" mass="10664">MCVTAAALRVCVCVRVCAEREEQMRVRLASCLRNARRHLFTDLSGKPSNALVFYFILARRFNLSLSSPFFRGFFFLSFFIVPTLPLPRTIAQT</sequence>
<evidence type="ECO:0000256" key="1">
    <source>
        <dbReference type="SAM" id="Phobius"/>
    </source>
</evidence>
<keyword evidence="1" id="KW-0812">Transmembrane</keyword>
<protein>
    <submittedName>
        <fullName evidence="2">Uncharacterized protein</fullName>
    </submittedName>
</protein>
<evidence type="ECO:0000313" key="2">
    <source>
        <dbReference type="EnsemblMetazoa" id="AQUA015158-PA"/>
    </source>
</evidence>
<accession>A0A182XTM2</accession>
<dbReference type="EnsemblMetazoa" id="AQUA015158-RA">
    <property type="protein sequence ID" value="AQUA015158-PA"/>
    <property type="gene ID" value="AQUA015158"/>
</dbReference>
<keyword evidence="1" id="KW-0472">Membrane</keyword>
<dbReference type="AlphaFoldDB" id="A0A182XTM2"/>
<proteinExistence type="predicted"/>
<reference evidence="2" key="1">
    <citation type="submission" date="2020-05" db="UniProtKB">
        <authorList>
            <consortium name="EnsemblMetazoa"/>
        </authorList>
    </citation>
    <scope>IDENTIFICATION</scope>
    <source>
        <strain evidence="2">SANGQUA</strain>
    </source>
</reference>